<comment type="similarity">
    <text evidence="8">Belongs to the binding-protein-dependent transport system permease family.</text>
</comment>
<feature type="transmembrane region" description="Helical" evidence="8">
    <location>
        <begin position="238"/>
        <end position="262"/>
    </location>
</feature>
<evidence type="ECO:0000256" key="7">
    <source>
        <dbReference type="ARBA" id="ARBA00023136"/>
    </source>
</evidence>
<comment type="subcellular location">
    <subcellularLocation>
        <location evidence="1">Cell inner membrane</location>
        <topology evidence="1">Multi-pass membrane protein</topology>
    </subcellularLocation>
    <subcellularLocation>
        <location evidence="8">Cell membrane</location>
        <topology evidence="8">Multi-pass membrane protein</topology>
    </subcellularLocation>
</comment>
<keyword evidence="6 8" id="KW-1133">Transmembrane helix</keyword>
<evidence type="ECO:0000259" key="9">
    <source>
        <dbReference type="PROSITE" id="PS50928"/>
    </source>
</evidence>
<feature type="transmembrane region" description="Helical" evidence="8">
    <location>
        <begin position="76"/>
        <end position="96"/>
    </location>
</feature>
<sequence length="274" mass="29860">MEKLTIKGLRHYLGFPMGLLLALTLALPIIALLVNSLSFGWHWPDLFPQAITNRAWSYVLSTTSGTYASVGLSLEIALIVTLINLVLGMPGAYALARYSFRGKLLVEGIVYAPIIVPAFVSTMGIQMTFLRLGLTESVLGVILAHLAPTLPYMVRALIISFQTLEPSLEDQARTLGAGWWQCFWQISLPHLVPGIVAGASLSILISLSQYLITFLIGGGQVVTLPLLMFPFINGGDLAIGSAYSILFSGMAGLALYAMSWVLKHYYGKRLDFHI</sequence>
<feature type="transmembrane region" description="Helical" evidence="8">
    <location>
        <begin position="108"/>
        <end position="132"/>
    </location>
</feature>
<dbReference type="Proteomes" id="UP000198656">
    <property type="component" value="Unassembled WGS sequence"/>
</dbReference>
<dbReference type="PANTHER" id="PTHR43357:SF4">
    <property type="entry name" value="INNER MEMBRANE ABC TRANSPORTER PERMEASE PROTEIN YDCV"/>
    <property type="match status" value="1"/>
</dbReference>
<feature type="domain" description="ABC transmembrane type-1" evidence="9">
    <location>
        <begin position="70"/>
        <end position="258"/>
    </location>
</feature>
<evidence type="ECO:0000313" key="11">
    <source>
        <dbReference type="Proteomes" id="UP000198656"/>
    </source>
</evidence>
<keyword evidence="4" id="KW-0997">Cell inner membrane</keyword>
<dbReference type="OrthoDB" id="9782004at2"/>
<keyword evidence="11" id="KW-1185">Reference proteome</keyword>
<keyword evidence="3" id="KW-1003">Cell membrane</keyword>
<dbReference type="CDD" id="cd06261">
    <property type="entry name" value="TM_PBP2"/>
    <property type="match status" value="1"/>
</dbReference>
<dbReference type="InterPro" id="IPR035906">
    <property type="entry name" value="MetI-like_sf"/>
</dbReference>
<organism evidence="10 11">
    <name type="scientific">Desulfosporosinus hippei DSM 8344</name>
    <dbReference type="NCBI Taxonomy" id="1121419"/>
    <lineage>
        <taxon>Bacteria</taxon>
        <taxon>Bacillati</taxon>
        <taxon>Bacillota</taxon>
        <taxon>Clostridia</taxon>
        <taxon>Eubacteriales</taxon>
        <taxon>Desulfitobacteriaceae</taxon>
        <taxon>Desulfosporosinus</taxon>
    </lineage>
</organism>
<evidence type="ECO:0000256" key="5">
    <source>
        <dbReference type="ARBA" id="ARBA00022692"/>
    </source>
</evidence>
<dbReference type="Pfam" id="PF00528">
    <property type="entry name" value="BPD_transp_1"/>
    <property type="match status" value="1"/>
</dbReference>
<dbReference type="Gene3D" id="1.10.3720.10">
    <property type="entry name" value="MetI-like"/>
    <property type="match status" value="1"/>
</dbReference>
<dbReference type="EMBL" id="FNCP01000021">
    <property type="protein sequence ID" value="SDH90344.1"/>
    <property type="molecule type" value="Genomic_DNA"/>
</dbReference>
<keyword evidence="7 8" id="KW-0472">Membrane</keyword>
<dbReference type="GO" id="GO:0005886">
    <property type="term" value="C:plasma membrane"/>
    <property type="evidence" value="ECO:0007669"/>
    <property type="project" value="UniProtKB-SubCell"/>
</dbReference>
<dbReference type="AlphaFoldDB" id="A0A1G8G7F7"/>
<proteinExistence type="inferred from homology"/>
<reference evidence="11" key="1">
    <citation type="submission" date="2016-10" db="EMBL/GenBank/DDBJ databases">
        <authorList>
            <person name="Varghese N."/>
            <person name="Submissions S."/>
        </authorList>
    </citation>
    <scope>NUCLEOTIDE SEQUENCE [LARGE SCALE GENOMIC DNA]</scope>
    <source>
        <strain evidence="11">DSM 8344</strain>
    </source>
</reference>
<evidence type="ECO:0000256" key="2">
    <source>
        <dbReference type="ARBA" id="ARBA00022448"/>
    </source>
</evidence>
<name>A0A1G8G7F7_9FIRM</name>
<evidence type="ECO:0000256" key="6">
    <source>
        <dbReference type="ARBA" id="ARBA00022989"/>
    </source>
</evidence>
<evidence type="ECO:0000256" key="4">
    <source>
        <dbReference type="ARBA" id="ARBA00022519"/>
    </source>
</evidence>
<accession>A0A1G8G7F7</accession>
<dbReference type="InterPro" id="IPR000515">
    <property type="entry name" value="MetI-like"/>
</dbReference>
<evidence type="ECO:0000313" key="10">
    <source>
        <dbReference type="EMBL" id="SDH90344.1"/>
    </source>
</evidence>
<keyword evidence="5 8" id="KW-0812">Transmembrane</keyword>
<dbReference type="PROSITE" id="PS50928">
    <property type="entry name" value="ABC_TM1"/>
    <property type="match status" value="1"/>
</dbReference>
<keyword evidence="2 8" id="KW-0813">Transport</keyword>
<dbReference type="RefSeq" id="WP_092334792.1">
    <property type="nucleotide sequence ID" value="NZ_FNCP01000021.1"/>
</dbReference>
<dbReference type="GO" id="GO:0055085">
    <property type="term" value="P:transmembrane transport"/>
    <property type="evidence" value="ECO:0007669"/>
    <property type="project" value="InterPro"/>
</dbReference>
<protein>
    <submittedName>
        <fullName evidence="10">Putative spermidine/putrescine transport system permease protein</fullName>
    </submittedName>
</protein>
<dbReference type="STRING" id="1121419.SAMN05443529_12187"/>
<evidence type="ECO:0000256" key="3">
    <source>
        <dbReference type="ARBA" id="ARBA00022475"/>
    </source>
</evidence>
<feature type="transmembrane region" description="Helical" evidence="8">
    <location>
        <begin position="210"/>
        <end position="232"/>
    </location>
</feature>
<evidence type="ECO:0000256" key="1">
    <source>
        <dbReference type="ARBA" id="ARBA00004429"/>
    </source>
</evidence>
<evidence type="ECO:0000256" key="8">
    <source>
        <dbReference type="RuleBase" id="RU363032"/>
    </source>
</evidence>
<feature type="transmembrane region" description="Helical" evidence="8">
    <location>
        <begin position="12"/>
        <end position="34"/>
    </location>
</feature>
<dbReference type="PANTHER" id="PTHR43357">
    <property type="entry name" value="INNER MEMBRANE ABC TRANSPORTER PERMEASE PROTEIN YDCV"/>
    <property type="match status" value="1"/>
</dbReference>
<dbReference type="SUPFAM" id="SSF161098">
    <property type="entry name" value="MetI-like"/>
    <property type="match status" value="1"/>
</dbReference>
<gene>
    <name evidence="10" type="ORF">SAMN05443529_12187</name>
</gene>